<dbReference type="SUPFAM" id="SSF56784">
    <property type="entry name" value="HAD-like"/>
    <property type="match status" value="1"/>
</dbReference>
<dbReference type="Gene3D" id="3.40.50.1000">
    <property type="entry name" value="HAD superfamily/HAD-like"/>
    <property type="match status" value="1"/>
</dbReference>
<organism evidence="15 16">
    <name type="scientific">Sphingomonas edaphi</name>
    <dbReference type="NCBI Taxonomy" id="2315689"/>
    <lineage>
        <taxon>Bacteria</taxon>
        <taxon>Pseudomonadati</taxon>
        <taxon>Pseudomonadota</taxon>
        <taxon>Alphaproteobacteria</taxon>
        <taxon>Sphingomonadales</taxon>
        <taxon>Sphingomonadaceae</taxon>
        <taxon>Sphingomonas</taxon>
    </lineage>
</organism>
<evidence type="ECO:0000256" key="10">
    <source>
        <dbReference type="ARBA" id="ARBA00023299"/>
    </source>
</evidence>
<comment type="catalytic activity">
    <reaction evidence="12">
        <text>O-phospho-L-serine + H2O = L-serine + phosphate</text>
        <dbReference type="Rhea" id="RHEA:21208"/>
        <dbReference type="ChEBI" id="CHEBI:15377"/>
        <dbReference type="ChEBI" id="CHEBI:33384"/>
        <dbReference type="ChEBI" id="CHEBI:43474"/>
        <dbReference type="ChEBI" id="CHEBI:57524"/>
        <dbReference type="EC" id="3.1.3.3"/>
    </reaction>
</comment>
<sequence length="296" mass="31841">MTTTGGFSVTIATLIAAGRLDERLLEAALARIHSAEFTRWIDRGDAADFESPLPPQELRQVLEGWEGADVIVHTSGPRQKRLLVADMDSTIIGQECIDELADYAGVKPQVADITERAMRGELDFAGALAERVALLEGLEFETIAQCLAERIRPNPGAETLVRTMSALGATTILVSGGFTAFVEPIARKVGFDRFEANVLEVAAGKLTGSTSGRIVDSHVKQEVLVRACEELELRPDETMAIGDGANDALMVMAAGLGIAYHAKPVLAEVADACLEHHGLDALLWAQGINRARWIED</sequence>
<dbReference type="NCBIfam" id="TIGR00338">
    <property type="entry name" value="serB"/>
    <property type="match status" value="1"/>
</dbReference>
<dbReference type="PANTHER" id="PTHR43344">
    <property type="entry name" value="PHOSPHOSERINE PHOSPHATASE"/>
    <property type="match status" value="1"/>
</dbReference>
<evidence type="ECO:0000256" key="13">
    <source>
        <dbReference type="ARBA" id="ARBA00048523"/>
    </source>
</evidence>
<evidence type="ECO:0000256" key="14">
    <source>
        <dbReference type="PIRSR" id="PIRSR604469-1"/>
    </source>
</evidence>
<keyword evidence="16" id="KW-1185">Reference proteome</keyword>
<dbReference type="SFLD" id="SFLDG01136">
    <property type="entry name" value="C1.6:_Phosphoserine_Phosphatas"/>
    <property type="match status" value="1"/>
</dbReference>
<evidence type="ECO:0000256" key="6">
    <source>
        <dbReference type="ARBA" id="ARBA00022605"/>
    </source>
</evidence>
<dbReference type="EMBL" id="QXTF01000001">
    <property type="protein sequence ID" value="RIX31520.1"/>
    <property type="molecule type" value="Genomic_DNA"/>
</dbReference>
<keyword evidence="9" id="KW-0460">Magnesium</keyword>
<dbReference type="GO" id="GO:0036424">
    <property type="term" value="F:L-phosphoserine phosphatase activity"/>
    <property type="evidence" value="ECO:0007669"/>
    <property type="project" value="InterPro"/>
</dbReference>
<evidence type="ECO:0000313" key="15">
    <source>
        <dbReference type="EMBL" id="RIX31520.1"/>
    </source>
</evidence>
<keyword evidence="7" id="KW-0479">Metal-binding</keyword>
<name>A0A418Q129_9SPHN</name>
<dbReference type="UniPathway" id="UPA00135">
    <property type="reaction ID" value="UER00198"/>
</dbReference>
<protein>
    <recommendedName>
        <fullName evidence="5">Phosphoserine phosphatase</fullName>
        <ecNumber evidence="4">3.1.3.3</ecNumber>
    </recommendedName>
    <alternativeName>
        <fullName evidence="11">O-phosphoserine phosphohydrolase</fullName>
    </alternativeName>
</protein>
<keyword evidence="8 15" id="KW-0378">Hydrolase</keyword>
<keyword evidence="10" id="KW-0718">Serine biosynthesis</keyword>
<keyword evidence="6" id="KW-0028">Amino-acid biosynthesis</keyword>
<evidence type="ECO:0000313" key="16">
    <source>
        <dbReference type="Proteomes" id="UP000285023"/>
    </source>
</evidence>
<dbReference type="GO" id="GO:0005737">
    <property type="term" value="C:cytoplasm"/>
    <property type="evidence" value="ECO:0007669"/>
    <property type="project" value="TreeGrafter"/>
</dbReference>
<dbReference type="SFLD" id="SFLDG01137">
    <property type="entry name" value="C1.6.1:_Phosphoserine_Phosphat"/>
    <property type="match status" value="1"/>
</dbReference>
<proteinExistence type="inferred from homology"/>
<dbReference type="SFLD" id="SFLDF00029">
    <property type="entry name" value="phosphoserine_phosphatase"/>
    <property type="match status" value="1"/>
</dbReference>
<dbReference type="AlphaFoldDB" id="A0A418Q129"/>
<dbReference type="GO" id="GO:0000287">
    <property type="term" value="F:magnesium ion binding"/>
    <property type="evidence" value="ECO:0007669"/>
    <property type="project" value="TreeGrafter"/>
</dbReference>
<evidence type="ECO:0000256" key="11">
    <source>
        <dbReference type="ARBA" id="ARBA00031693"/>
    </source>
</evidence>
<evidence type="ECO:0000256" key="4">
    <source>
        <dbReference type="ARBA" id="ARBA00012640"/>
    </source>
</evidence>
<evidence type="ECO:0000256" key="9">
    <source>
        <dbReference type="ARBA" id="ARBA00022842"/>
    </source>
</evidence>
<feature type="active site" description="Proton donor" evidence="14">
    <location>
        <position position="88"/>
    </location>
</feature>
<evidence type="ECO:0000256" key="7">
    <source>
        <dbReference type="ARBA" id="ARBA00022723"/>
    </source>
</evidence>
<dbReference type="InterPro" id="IPR023214">
    <property type="entry name" value="HAD_sf"/>
</dbReference>
<comment type="cofactor">
    <cofactor evidence="1">
        <name>Mg(2+)</name>
        <dbReference type="ChEBI" id="CHEBI:18420"/>
    </cofactor>
</comment>
<gene>
    <name evidence="15" type="primary">serB</name>
    <name evidence="15" type="ORF">D3M59_00360</name>
</gene>
<comment type="catalytic activity">
    <reaction evidence="13">
        <text>O-phospho-D-serine + H2O = D-serine + phosphate</text>
        <dbReference type="Rhea" id="RHEA:24873"/>
        <dbReference type="ChEBI" id="CHEBI:15377"/>
        <dbReference type="ChEBI" id="CHEBI:35247"/>
        <dbReference type="ChEBI" id="CHEBI:43474"/>
        <dbReference type="ChEBI" id="CHEBI:58680"/>
        <dbReference type="EC" id="3.1.3.3"/>
    </reaction>
</comment>
<evidence type="ECO:0000256" key="1">
    <source>
        <dbReference type="ARBA" id="ARBA00001946"/>
    </source>
</evidence>
<dbReference type="Pfam" id="PF00702">
    <property type="entry name" value="Hydrolase"/>
    <property type="match status" value="1"/>
</dbReference>
<evidence type="ECO:0000256" key="2">
    <source>
        <dbReference type="ARBA" id="ARBA00005135"/>
    </source>
</evidence>
<dbReference type="InterPro" id="IPR036412">
    <property type="entry name" value="HAD-like_sf"/>
</dbReference>
<dbReference type="InterPro" id="IPR050582">
    <property type="entry name" value="HAD-like_SerB"/>
</dbReference>
<evidence type="ECO:0000256" key="3">
    <source>
        <dbReference type="ARBA" id="ARBA00009184"/>
    </source>
</evidence>
<dbReference type="GO" id="GO:0006564">
    <property type="term" value="P:L-serine biosynthetic process"/>
    <property type="evidence" value="ECO:0007669"/>
    <property type="project" value="UniProtKB-KW"/>
</dbReference>
<dbReference type="EC" id="3.1.3.3" evidence="4"/>
<accession>A0A418Q129</accession>
<dbReference type="SFLD" id="SFLDS00003">
    <property type="entry name" value="Haloacid_Dehalogenase"/>
    <property type="match status" value="1"/>
</dbReference>
<comment type="caution">
    <text evidence="15">The sequence shown here is derived from an EMBL/GenBank/DDBJ whole genome shotgun (WGS) entry which is preliminary data.</text>
</comment>
<comment type="pathway">
    <text evidence="2">Amino-acid biosynthesis; L-serine biosynthesis; L-serine from 3-phospho-D-glycerate: step 3/3.</text>
</comment>
<dbReference type="InterPro" id="IPR004469">
    <property type="entry name" value="PSP"/>
</dbReference>
<dbReference type="NCBIfam" id="TIGR01488">
    <property type="entry name" value="HAD-SF-IB"/>
    <property type="match status" value="1"/>
</dbReference>
<evidence type="ECO:0000256" key="12">
    <source>
        <dbReference type="ARBA" id="ARBA00048138"/>
    </source>
</evidence>
<dbReference type="Proteomes" id="UP000285023">
    <property type="component" value="Unassembled WGS sequence"/>
</dbReference>
<dbReference type="OrthoDB" id="9792539at2"/>
<dbReference type="PANTHER" id="PTHR43344:SF2">
    <property type="entry name" value="PHOSPHOSERINE PHOSPHATASE"/>
    <property type="match status" value="1"/>
</dbReference>
<reference evidence="15 16" key="1">
    <citation type="submission" date="2018-09" db="EMBL/GenBank/DDBJ databases">
        <title>Sphingomonas sp. DAC4.</title>
        <authorList>
            <person name="Seo T."/>
        </authorList>
    </citation>
    <scope>NUCLEOTIDE SEQUENCE [LARGE SCALE GENOMIC DNA]</scope>
    <source>
        <strain evidence="15 16">DAC4</strain>
    </source>
</reference>
<comment type="similarity">
    <text evidence="3">Belongs to the HAD-like hydrolase superfamily. SerB family.</text>
</comment>
<evidence type="ECO:0000256" key="5">
    <source>
        <dbReference type="ARBA" id="ARBA00015196"/>
    </source>
</evidence>
<feature type="active site" description="Nucleophile" evidence="14">
    <location>
        <position position="86"/>
    </location>
</feature>
<evidence type="ECO:0000256" key="8">
    <source>
        <dbReference type="ARBA" id="ARBA00022801"/>
    </source>
</evidence>